<keyword evidence="1" id="KW-0732">Signal</keyword>
<sequence>MLRPMKLQRAITLGFWVRLFLAMLLCAGSALAQDAGSLRMDLMAQQGQRALRIAKSACLVMSGSQSKLHADAATETALEFDTTMMRLIDGDAEGELAPEKDNRRRQKLEEISRLSKGLTRSSLQIAAGDFHTIPVSLLLVRNQHVANQMFEVLSESAPTYAPAEQPAEVRNAIGLLQAQHALIEELLRDVCYARLSLGPEDHGAQMIAKMRRFEAANAALITGDAERGLSKAPNISIKIALGQVDSKWISLHALLNDAATGKEQDVRDVQLASVLGETLTHRMTKLIKMYRKL</sequence>
<evidence type="ECO:0000256" key="1">
    <source>
        <dbReference type="SAM" id="SignalP"/>
    </source>
</evidence>
<name>A0A2T6CFT7_9RHOB</name>
<gene>
    <name evidence="2" type="ORF">C8N31_104257</name>
</gene>
<accession>A0A2T6CFT7</accession>
<dbReference type="Proteomes" id="UP000244092">
    <property type="component" value="Unassembled WGS sequence"/>
</dbReference>
<dbReference type="RefSeq" id="WP_146173116.1">
    <property type="nucleotide sequence ID" value="NZ_QBKU01000004.1"/>
</dbReference>
<feature type="signal peptide" evidence="1">
    <location>
        <begin position="1"/>
        <end position="32"/>
    </location>
</feature>
<evidence type="ECO:0008006" key="4">
    <source>
        <dbReference type="Google" id="ProtNLM"/>
    </source>
</evidence>
<dbReference type="OrthoDB" id="7725073at2"/>
<comment type="caution">
    <text evidence="2">The sequence shown here is derived from an EMBL/GenBank/DDBJ whole genome shotgun (WGS) entry which is preliminary data.</text>
</comment>
<proteinExistence type="predicted"/>
<feature type="chain" id="PRO_5015499715" description="PilJ/NarX-like methyl-accepting chemotaxis transducer" evidence="1">
    <location>
        <begin position="33"/>
        <end position="293"/>
    </location>
</feature>
<reference evidence="2 3" key="1">
    <citation type="submission" date="2018-04" db="EMBL/GenBank/DDBJ databases">
        <title>Genomic Encyclopedia of Archaeal and Bacterial Type Strains, Phase II (KMG-II): from individual species to whole genera.</title>
        <authorList>
            <person name="Goeker M."/>
        </authorList>
    </citation>
    <scope>NUCLEOTIDE SEQUENCE [LARGE SCALE GENOMIC DNA]</scope>
    <source>
        <strain evidence="2 3">DSM 12244</strain>
    </source>
</reference>
<dbReference type="AlphaFoldDB" id="A0A2T6CFT7"/>
<dbReference type="EMBL" id="QBKU01000004">
    <property type="protein sequence ID" value="PTX74376.1"/>
    <property type="molecule type" value="Genomic_DNA"/>
</dbReference>
<organism evidence="2 3">
    <name type="scientific">Sulfitobacter mediterraneus</name>
    <dbReference type="NCBI Taxonomy" id="83219"/>
    <lineage>
        <taxon>Bacteria</taxon>
        <taxon>Pseudomonadati</taxon>
        <taxon>Pseudomonadota</taxon>
        <taxon>Alphaproteobacteria</taxon>
        <taxon>Rhodobacterales</taxon>
        <taxon>Roseobacteraceae</taxon>
        <taxon>Sulfitobacter</taxon>
    </lineage>
</organism>
<evidence type="ECO:0000313" key="2">
    <source>
        <dbReference type="EMBL" id="PTX74376.1"/>
    </source>
</evidence>
<protein>
    <recommendedName>
        <fullName evidence="4">PilJ/NarX-like methyl-accepting chemotaxis transducer</fullName>
    </recommendedName>
</protein>
<evidence type="ECO:0000313" key="3">
    <source>
        <dbReference type="Proteomes" id="UP000244092"/>
    </source>
</evidence>